<dbReference type="Gene3D" id="3.90.930.1">
    <property type="match status" value="1"/>
</dbReference>
<dbReference type="InterPro" id="IPR006530">
    <property type="entry name" value="YD"/>
</dbReference>
<dbReference type="Pfam" id="PF25023">
    <property type="entry name" value="TEN_YD-shell"/>
    <property type="match status" value="3"/>
</dbReference>
<dbReference type="PANTHER" id="PTHR32305">
    <property type="match status" value="1"/>
</dbReference>
<dbReference type="InterPro" id="IPR050708">
    <property type="entry name" value="T6SS_VgrG/RHS"/>
</dbReference>
<dbReference type="InterPro" id="IPR022385">
    <property type="entry name" value="Rhs_assc_core"/>
</dbReference>
<dbReference type="Gene3D" id="2.180.10.10">
    <property type="entry name" value="RHS repeat-associated core"/>
    <property type="match status" value="3"/>
</dbReference>
<dbReference type="Gene3D" id="2.60.120.200">
    <property type="match status" value="2"/>
</dbReference>
<feature type="compositionally biased region" description="Polar residues" evidence="2">
    <location>
        <begin position="2141"/>
        <end position="2157"/>
    </location>
</feature>
<dbReference type="Pfam" id="PF20148">
    <property type="entry name" value="DUF6531"/>
    <property type="match status" value="1"/>
</dbReference>
<keyword evidence="1" id="KW-0677">Repeat</keyword>
<keyword evidence="5" id="KW-1185">Reference proteome</keyword>
<dbReference type="InterPro" id="IPR013320">
    <property type="entry name" value="ConA-like_dom_sf"/>
</dbReference>
<reference evidence="4 5" key="1">
    <citation type="submission" date="2024-10" db="EMBL/GenBank/DDBJ databases">
        <title>The Natural Products Discovery Center: Release of the First 8490 Sequenced Strains for Exploring Actinobacteria Biosynthetic Diversity.</title>
        <authorList>
            <person name="Kalkreuter E."/>
            <person name="Kautsar S.A."/>
            <person name="Yang D."/>
            <person name="Bader C.D."/>
            <person name="Teijaro C.N."/>
            <person name="Fluegel L."/>
            <person name="Davis C.M."/>
            <person name="Simpson J.R."/>
            <person name="Lauterbach L."/>
            <person name="Steele A.D."/>
            <person name="Gui C."/>
            <person name="Meng S."/>
            <person name="Li G."/>
            <person name="Viehrig K."/>
            <person name="Ye F."/>
            <person name="Su P."/>
            <person name="Kiefer A.F."/>
            <person name="Nichols A."/>
            <person name="Cepeda A.J."/>
            <person name="Yan W."/>
            <person name="Fan B."/>
            <person name="Jiang Y."/>
            <person name="Adhikari A."/>
            <person name="Zheng C.-J."/>
            <person name="Schuster L."/>
            <person name="Cowan T.M."/>
            <person name="Smanski M.J."/>
            <person name="Chevrette M.G."/>
            <person name="De Carvalho L.P.S."/>
            <person name="Shen B."/>
        </authorList>
    </citation>
    <scope>NUCLEOTIDE SEQUENCE [LARGE SCALE GENOMIC DNA]</scope>
    <source>
        <strain evidence="4 5">NPDC053399</strain>
    </source>
</reference>
<dbReference type="Proteomes" id="UP001614394">
    <property type="component" value="Unassembled WGS sequence"/>
</dbReference>
<evidence type="ECO:0000259" key="3">
    <source>
        <dbReference type="PROSITE" id="PS50025"/>
    </source>
</evidence>
<dbReference type="InterPro" id="IPR001791">
    <property type="entry name" value="Laminin_G"/>
</dbReference>
<dbReference type="SUPFAM" id="SSF49899">
    <property type="entry name" value="Concanavalin A-like lectins/glucanases"/>
    <property type="match status" value="2"/>
</dbReference>
<proteinExistence type="predicted"/>
<dbReference type="PROSITE" id="PS50025">
    <property type="entry name" value="LAM_G_DOMAIN"/>
    <property type="match status" value="2"/>
</dbReference>
<evidence type="ECO:0000313" key="5">
    <source>
        <dbReference type="Proteomes" id="UP001614394"/>
    </source>
</evidence>
<feature type="region of interest" description="Disordered" evidence="2">
    <location>
        <begin position="2141"/>
        <end position="2166"/>
    </location>
</feature>
<dbReference type="RefSeq" id="WP_399656288.1">
    <property type="nucleotide sequence ID" value="NZ_JBITYG010000012.1"/>
</dbReference>
<dbReference type="Pfam" id="PF05593">
    <property type="entry name" value="RHS_repeat"/>
    <property type="match status" value="3"/>
</dbReference>
<accession>A0ABW8CGE9</accession>
<gene>
    <name evidence="4" type="ORF">ACIGXA_34020</name>
</gene>
<dbReference type="CDD" id="cd00110">
    <property type="entry name" value="LamG"/>
    <property type="match status" value="2"/>
</dbReference>
<dbReference type="InterPro" id="IPR044929">
    <property type="entry name" value="DNA/RNA_non-sp_Endonuclease_sf"/>
</dbReference>
<dbReference type="PANTHER" id="PTHR32305:SF15">
    <property type="entry name" value="PROTEIN RHSA-RELATED"/>
    <property type="match status" value="1"/>
</dbReference>
<dbReference type="InterPro" id="IPR056823">
    <property type="entry name" value="TEN-like_YD-shell"/>
</dbReference>
<evidence type="ECO:0000256" key="2">
    <source>
        <dbReference type="SAM" id="MobiDB-lite"/>
    </source>
</evidence>
<dbReference type="NCBIfam" id="TIGR03696">
    <property type="entry name" value="Rhs_assc_core"/>
    <property type="match status" value="1"/>
</dbReference>
<comment type="caution">
    <text evidence="4">The sequence shown here is derived from an EMBL/GenBank/DDBJ whole genome shotgun (WGS) entry which is preliminary data.</text>
</comment>
<evidence type="ECO:0000313" key="4">
    <source>
        <dbReference type="EMBL" id="MFI9105535.1"/>
    </source>
</evidence>
<dbReference type="SMART" id="SM00282">
    <property type="entry name" value="LamG"/>
    <property type="match status" value="2"/>
</dbReference>
<feature type="region of interest" description="Disordered" evidence="2">
    <location>
        <begin position="2248"/>
        <end position="2270"/>
    </location>
</feature>
<protein>
    <submittedName>
        <fullName evidence="4">LamG-like jellyroll fold domain-containing protein</fullName>
    </submittedName>
</protein>
<feature type="domain" description="Laminin G" evidence="3">
    <location>
        <begin position="349"/>
        <end position="529"/>
    </location>
</feature>
<name>A0ABW8CGE9_9ACTN</name>
<dbReference type="Pfam" id="PF13385">
    <property type="entry name" value="Laminin_G_3"/>
    <property type="match status" value="2"/>
</dbReference>
<feature type="domain" description="Laminin G" evidence="3">
    <location>
        <begin position="634"/>
        <end position="817"/>
    </location>
</feature>
<evidence type="ECO:0000256" key="1">
    <source>
        <dbReference type="ARBA" id="ARBA00022737"/>
    </source>
</evidence>
<dbReference type="InterPro" id="IPR045351">
    <property type="entry name" value="DUF6531"/>
</dbReference>
<dbReference type="Pfam" id="PF13930">
    <property type="entry name" value="Endonuclea_NS_2"/>
    <property type="match status" value="1"/>
</dbReference>
<sequence>MSSGYQASPNWAVAAGKLNWSASYYWTVSAFDGWSTKTSGAQAFSTTVSQPLVASRLAQNSGHGFDELAGNFTTSTTDATVATVGPALQVDRAYNSLDVRTAGAFGAGWSSLADMKAVMDDDGTKNVVITDKGGKEQRYGYSASGYTPPMGTYATMVALTGGGYTLTDTSGTTYTFGAAGGTNIWLLSKITTHAGLAETLNYDAAHQLTQIQNSASRRALHYTWATPSGAAHAHVATVATDAATYQDPTTTAVWTYRYTGDQLTSVCPPSLSAPTTASSSCSGYSYVAGSNYPAAALDADPHSYWRLNEAAGSTTAASSVLANEQTDASTYNAVALGSTSSPLTGSTATAATFNGTSSYVRLPQSLVTGQTYLSISLWFKTSVDGGLLFTEQNTALGTSPAPSQATSSLYVGTDGKLHGGFYYGAIQGIASTAKVDNNAWHHAVLSAAGTTQTLYLDGAAQGSVSGAILNLAQSYAYLGAGYSSGLWPGLPAAGTRYFNGSIADVSLYDRQLTATQVAGLRTTGTSPAALLTTSTLPSGDTKEAVSYDTAAERLTSVTDRDGGVYTLGSPTVAGSSAVFHSAVLGADPVAYWQLGDESGATDAADEVNGGDGTFNNATLGDPGPFTALDSTAPTAASFNGTDSHVLLPQDLGTATAATAELWFKTSKGGGILLSAQSDTLDNGTTAAIRTPQLWVGTDGKLHGGFWSASGSTQLGSTAAVTDGKWHHAVLAAGPASQALYLDGVKAASATAAKALSLGGASDVYLGSGTTGTGWTGLPANTNAYFTGSIAEVALYPTQLSAAQVTTQWSAYKASSGTVATETVNVTDPAQKTLSTTYDLSSGGRTLSSTDGNGASTSYGYDTGGFLHTVTDPNGNVTTTGRDVRGNVVSRTTCQDKSASKCSTSYYTYYLNSVSATDPRNDELLTSSDGRSANAATTTYRTSYTYDPNGNKLTETTPAVTGHAAGLTTTNTYTTASTGGYVPGTTVPAGLLESSATAGNATTHYQYYDNGDLAVVVSPLGQDVTFTYDALGRPQTKTLGGTPYLPVIRYTYDPLGRVLTTTDPGVTDHINGTTVHTKQTSFLYDADGNTLSTTVSDSTGGDHSRVTKNDYNHRGQIERSTDPMGNETQNTYDVYGNLSTKTMPRGQHYSYTYDANGHLLTTTLDNYTGSSATDSTAAAQLVEKRAYQPNGRLDTVTNAIGVTRTYSYYDNGLTQQITDTGASGGIYVSEQDSYDAAGNRISQVTRNGALTTTFLVDAANRAQTTTVDPTGANQVTANTFDADSHILTSTTSDAAGDPTQQWTYTYDAAGHKLSAAQYVNATTTLTTLWRYNTSGQTDQMTDPLKHTYNYTYDEAGQLAETVAPSITATSPADGSTATVTPITLAAYNTFGERTETQDARGNITVTAFDANGRKIATTLPSYTPAGSTNPIHATTAWTWDADGNLIQQVDAAGNATDYAYDQLADRVSQTNPAINAAGTMTRGSYTSSFDLAGNQLTQDTPYGSLTHQSYDDLGRAQSTWQYVYLSPSATTKVQTTTTYNPAGDIASTASITGVTASYTYDHLGQKTSVSDTTGDTTRYTYDLHGDVTKTVLPDGTIQTATYDTAGRKTATADADKNGNVLRSTSAAYDDNDNLKSTKNALQSTVTYDYDALGKLVSQSELATADHSIVTRYGYDAAGDQTAFTNGKGNTTYSTYTSWGLPETKVIPATSTYTSAADRTTTQMYDALGQVVSTTLPGGIALTNAYDALGDVTQQTGTGADAPTATRSFQYSLNQNLISSSVGSTQESYNTNALGQLLSATGQAGSSSFTYNPDGALLTRADAAGTSTYAYDTNGRLASDTDAATGTTLTYGYNSLSQPTNIAMGTGANTRTFGYDALHRPTSDSLAGPTGTTIASISYGYDNGDQLIDKTTSGFNGASHSTYSYDQAGRLTSWINTPTSTGTAAETKYSYDDDGNRVTAGATNYTYDARDELTSDGANSYTYSARGTLAGKTVISTSSTTANTFDAYGQQATAGATGYTYDALGRVITSGNTTLAYSGQDNTVASDGTSTYSRGPDGHVTGQNSIGTGATLTWSDAHTDVVGQFTASGTTLTGSAAYDPWGSATNPSTLTGTLGYQSEYTDPTTGQVNMHARWYTPASGRFQSADTQENSPVGSSANANPYAYGNGSPLTGTDPTGHGWDPVGIAEALAERSPWGMAWEVFWGASSATPLGNGDCEAFYGTDCTTAFAPVDKIGYGDHRWSRQTDRASNSTYHNYRDSHSGARRTGGGNDYGSGHGGGGGYDAAAEARKAAARAAARAAAILANAVKLTAGIGKSALTVGAPVAVAGAPGAVIGVGTLGTVATNAAFAIGAGIATAAVCVIEGCNLPRDSLNQNCTIVGAGWAAYQTTDAANGNRAQGVVACLTEQYRNSHEGTPVGSEIRPPGYSWAQRYARYLGAAPRESVNNCHLLGSQLSGSGTDLRNLATCGRDANAYPKRGGLGAMDNMLQFEEQVSTALREQSTVLYSVRPLYDGNRVVPEGFAMSAKIWDKTGGSRVLYRYVPNLMNTPGGWKNLGTVQDPRTGYDVPTR</sequence>
<dbReference type="Gene3D" id="3.40.570.10">
    <property type="entry name" value="Extracellular Endonuclease, subunit A"/>
    <property type="match status" value="1"/>
</dbReference>
<dbReference type="InterPro" id="IPR044927">
    <property type="entry name" value="Endonuclea_NS_2"/>
</dbReference>
<dbReference type="NCBIfam" id="TIGR01643">
    <property type="entry name" value="YD_repeat_2x"/>
    <property type="match status" value="10"/>
</dbReference>
<dbReference type="EMBL" id="JBITYG010000012">
    <property type="protein sequence ID" value="MFI9105535.1"/>
    <property type="molecule type" value="Genomic_DNA"/>
</dbReference>
<dbReference type="InterPro" id="IPR031325">
    <property type="entry name" value="RHS_repeat"/>
</dbReference>
<organism evidence="4 5">
    <name type="scientific">Streptomyces fildesensis</name>
    <dbReference type="NCBI Taxonomy" id="375757"/>
    <lineage>
        <taxon>Bacteria</taxon>
        <taxon>Bacillati</taxon>
        <taxon>Actinomycetota</taxon>
        <taxon>Actinomycetes</taxon>
        <taxon>Kitasatosporales</taxon>
        <taxon>Streptomycetaceae</taxon>
        <taxon>Streptomyces</taxon>
    </lineage>
</organism>